<sequence length="228" mass="26414">MSLNDSLSEIERAKLAVWDYPVSDKYTKMFQQMKEAGFPKTKEEAINRVRKKLEAHNNTEFAFIGDATEIRYLEMTSCDLISIGEEFSRKPYAIAVQQGSPLKDQLNNAILKLLNQRKLESFKSKWWSRNPNKRNCEKESSQSDGISIENIGGVFIVIFAGILLACCTLAFEYWYYRYRPRVNAKKLRKANAQEGTKISSQRVKPTRYNLKPARKAFEDNGIEFRGRF</sequence>
<dbReference type="PANTHER" id="PTHR18966">
    <property type="entry name" value="IONOTROPIC GLUTAMATE RECEPTOR"/>
    <property type="match status" value="1"/>
</dbReference>
<dbReference type="AlphaFoldDB" id="A0AAV7IRM5"/>
<name>A0AAV7IRM5_COTGL</name>
<dbReference type="FunFam" id="3.40.190.10:FF:000160">
    <property type="entry name" value="GLutamate Receptor family (AMPA)"/>
    <property type="match status" value="1"/>
</dbReference>
<protein>
    <submittedName>
        <fullName evidence="2">Uncharacterized protein</fullName>
    </submittedName>
</protein>
<dbReference type="InterPro" id="IPR015683">
    <property type="entry name" value="Ionotropic_Glu_rcpt"/>
</dbReference>
<dbReference type="EMBL" id="JAHXZJ010001119">
    <property type="protein sequence ID" value="KAH0555581.1"/>
    <property type="molecule type" value="Genomic_DNA"/>
</dbReference>
<dbReference type="Proteomes" id="UP000826195">
    <property type="component" value="Unassembled WGS sequence"/>
</dbReference>
<evidence type="ECO:0000313" key="3">
    <source>
        <dbReference type="Proteomes" id="UP000826195"/>
    </source>
</evidence>
<organism evidence="2 3">
    <name type="scientific">Cotesia glomerata</name>
    <name type="common">Lepidopteran parasitic wasp</name>
    <name type="synonym">Apanteles glomeratus</name>
    <dbReference type="NCBI Taxonomy" id="32391"/>
    <lineage>
        <taxon>Eukaryota</taxon>
        <taxon>Metazoa</taxon>
        <taxon>Ecdysozoa</taxon>
        <taxon>Arthropoda</taxon>
        <taxon>Hexapoda</taxon>
        <taxon>Insecta</taxon>
        <taxon>Pterygota</taxon>
        <taxon>Neoptera</taxon>
        <taxon>Endopterygota</taxon>
        <taxon>Hymenoptera</taxon>
        <taxon>Apocrita</taxon>
        <taxon>Ichneumonoidea</taxon>
        <taxon>Braconidae</taxon>
        <taxon>Microgastrinae</taxon>
        <taxon>Cotesia</taxon>
    </lineage>
</organism>
<evidence type="ECO:0000313" key="2">
    <source>
        <dbReference type="EMBL" id="KAH0555581.1"/>
    </source>
</evidence>
<comment type="caution">
    <text evidence="2">The sequence shown here is derived from an EMBL/GenBank/DDBJ whole genome shotgun (WGS) entry which is preliminary data.</text>
</comment>
<keyword evidence="1" id="KW-0812">Transmembrane</keyword>
<gene>
    <name evidence="2" type="ORF">KQX54_020259</name>
</gene>
<keyword evidence="1" id="KW-1133">Transmembrane helix</keyword>
<keyword evidence="3" id="KW-1185">Reference proteome</keyword>
<feature type="transmembrane region" description="Helical" evidence="1">
    <location>
        <begin position="151"/>
        <end position="176"/>
    </location>
</feature>
<reference evidence="2 3" key="1">
    <citation type="journal article" date="2021" name="J. Hered.">
        <title>A chromosome-level genome assembly of the parasitoid wasp, Cotesia glomerata (Hymenoptera: Braconidae).</title>
        <authorList>
            <person name="Pinto B.J."/>
            <person name="Weis J.J."/>
            <person name="Gamble T."/>
            <person name="Ode P.J."/>
            <person name="Paul R."/>
            <person name="Zaspel J.M."/>
        </authorList>
    </citation>
    <scope>NUCLEOTIDE SEQUENCE [LARGE SCALE GENOMIC DNA]</scope>
    <source>
        <strain evidence="2">CgM1</strain>
    </source>
</reference>
<proteinExistence type="predicted"/>
<accession>A0AAV7IRM5</accession>
<dbReference type="Gene3D" id="3.40.190.10">
    <property type="entry name" value="Periplasmic binding protein-like II"/>
    <property type="match status" value="2"/>
</dbReference>
<evidence type="ECO:0000256" key="1">
    <source>
        <dbReference type="SAM" id="Phobius"/>
    </source>
</evidence>
<dbReference type="SUPFAM" id="SSF53850">
    <property type="entry name" value="Periplasmic binding protein-like II"/>
    <property type="match status" value="1"/>
</dbReference>
<keyword evidence="1" id="KW-0472">Membrane</keyword>